<dbReference type="EMBL" id="CAADJD010000014">
    <property type="protein sequence ID" value="VFS60131.1"/>
    <property type="molecule type" value="Genomic_DNA"/>
</dbReference>
<sequence length="161" mass="18200">MFAALLHARKVLSLQPECVRFDVYRTATVLEQNQGSQRANAFLISFCKKALPRLELVAKKYECAGINSNVSTAVFGGHFDTELMQYLASRMVNMVARYNRLPDMSRADIDLLAADIANFIRAELADIDDTGFSELKTLYTWYMRAGFISLQFNVTRRIGSV</sequence>
<dbReference type="Proteomes" id="UP000401081">
    <property type="component" value="Unassembled WGS sequence"/>
</dbReference>
<name>A0A485AIC0_KLUCR</name>
<keyword evidence="2" id="KW-1185">Reference proteome</keyword>
<evidence type="ECO:0000313" key="1">
    <source>
        <dbReference type="EMBL" id="VFS60131.1"/>
    </source>
</evidence>
<protein>
    <submittedName>
        <fullName evidence="1">Uncharacterized protein</fullName>
    </submittedName>
</protein>
<proteinExistence type="predicted"/>
<organism evidence="1 2">
    <name type="scientific">Kluyvera cryocrescens</name>
    <name type="common">Kluyvera citrophila</name>
    <dbReference type="NCBI Taxonomy" id="580"/>
    <lineage>
        <taxon>Bacteria</taxon>
        <taxon>Pseudomonadati</taxon>
        <taxon>Pseudomonadota</taxon>
        <taxon>Gammaproteobacteria</taxon>
        <taxon>Enterobacterales</taxon>
        <taxon>Enterobacteriaceae</taxon>
        <taxon>Kluyvera</taxon>
    </lineage>
</organism>
<accession>A0A485AIC0</accession>
<evidence type="ECO:0000313" key="2">
    <source>
        <dbReference type="Proteomes" id="UP000401081"/>
    </source>
</evidence>
<reference evidence="1 2" key="1">
    <citation type="submission" date="2019-03" db="EMBL/GenBank/DDBJ databases">
        <authorList>
            <consortium name="Pathogen Informatics"/>
        </authorList>
    </citation>
    <scope>NUCLEOTIDE SEQUENCE [LARGE SCALE GENOMIC DNA]</scope>
    <source>
        <strain evidence="1 2">NCTC12993</strain>
    </source>
</reference>
<dbReference type="AlphaFoldDB" id="A0A485AIC0"/>
<gene>
    <name evidence="1" type="ORF">NCTC12993_01539</name>
</gene>